<dbReference type="Proteomes" id="UP001205843">
    <property type="component" value="Unassembled WGS sequence"/>
</dbReference>
<keyword evidence="4" id="KW-1185">Reference proteome</keyword>
<keyword evidence="3" id="KW-0378">Hydrolase</keyword>
<dbReference type="EMBL" id="JALJXV010000003">
    <property type="protein sequence ID" value="MCP1674199.1"/>
    <property type="molecule type" value="Genomic_DNA"/>
</dbReference>
<sequence>MGTGKAGQQDVILDVDDVVVDLGASIYRTLNAMTGKRLGPEHVTDYYALAAIYGLSNDEMLEALRHERLLEEAAPMPGALKAIEALRAGGNRVHLCTARGFHPRGEAITREWLEAYRVRVDGLMVVPWGERKSTTYRAAGRQFSLIVDDNDHHIDDARESGVVERVALIDMPYNRHRHEYRHGRERFASLAEVADAYLARIGVVEPTPAIDIAGVSP</sequence>
<organism evidence="3 4">
    <name type="scientific">Natronocella acetinitrilica</name>
    <dbReference type="NCBI Taxonomy" id="414046"/>
    <lineage>
        <taxon>Bacteria</taxon>
        <taxon>Pseudomonadati</taxon>
        <taxon>Pseudomonadota</taxon>
        <taxon>Gammaproteobacteria</taxon>
        <taxon>Chromatiales</taxon>
        <taxon>Ectothiorhodospiraceae</taxon>
        <taxon>Natronocella</taxon>
    </lineage>
</organism>
<dbReference type="InterPro" id="IPR036412">
    <property type="entry name" value="HAD-like_sf"/>
</dbReference>
<proteinExistence type="inferred from homology"/>
<reference evidence="3" key="1">
    <citation type="submission" date="2022-03" db="EMBL/GenBank/DDBJ databases">
        <title>Genomic Encyclopedia of Type Strains, Phase III (KMG-III): the genomes of soil and plant-associated and newly described type strains.</title>
        <authorList>
            <person name="Whitman W."/>
        </authorList>
    </citation>
    <scope>NUCLEOTIDE SEQUENCE</scope>
    <source>
        <strain evidence="3">ANL 6-2</strain>
    </source>
</reference>
<feature type="active site" description="Proton donor" evidence="2">
    <location>
        <position position="16"/>
    </location>
</feature>
<name>A0AAE3G248_9GAMM</name>
<dbReference type="RefSeq" id="WP_253475981.1">
    <property type="nucleotide sequence ID" value="NZ_JALJXV010000003.1"/>
</dbReference>
<dbReference type="SUPFAM" id="SSF56784">
    <property type="entry name" value="HAD-like"/>
    <property type="match status" value="1"/>
</dbReference>
<comment type="similarity">
    <text evidence="1">Belongs to the 5'(3')-deoxyribonucleotidase family.</text>
</comment>
<dbReference type="InterPro" id="IPR023214">
    <property type="entry name" value="HAD_sf"/>
</dbReference>
<evidence type="ECO:0000313" key="3">
    <source>
        <dbReference type="EMBL" id="MCP1674199.1"/>
    </source>
</evidence>
<gene>
    <name evidence="3" type="ORF">J2T57_001301</name>
</gene>
<comment type="caution">
    <text evidence="3">The sequence shown here is derived from an EMBL/GenBank/DDBJ whole genome shotgun (WGS) entry which is preliminary data.</text>
</comment>
<accession>A0AAE3G248</accession>
<protein>
    <submittedName>
        <fullName evidence="3">Phosphoglycolate phosphatase-like HAD superfamily hydrolase</fullName>
    </submittedName>
</protein>
<dbReference type="InterPro" id="IPR010708">
    <property type="entry name" value="5'(3')-deoxyribonucleotidase"/>
</dbReference>
<evidence type="ECO:0000256" key="2">
    <source>
        <dbReference type="PIRSR" id="PIRSR610708-1"/>
    </source>
</evidence>
<dbReference type="GO" id="GO:0009264">
    <property type="term" value="P:deoxyribonucleotide catabolic process"/>
    <property type="evidence" value="ECO:0007669"/>
    <property type="project" value="InterPro"/>
</dbReference>
<dbReference type="GO" id="GO:0008253">
    <property type="term" value="F:5'-nucleotidase activity"/>
    <property type="evidence" value="ECO:0007669"/>
    <property type="project" value="InterPro"/>
</dbReference>
<dbReference type="Pfam" id="PF06941">
    <property type="entry name" value="NT5C"/>
    <property type="match status" value="1"/>
</dbReference>
<feature type="active site" description="Nucleophile" evidence="2">
    <location>
        <position position="14"/>
    </location>
</feature>
<dbReference type="Gene3D" id="3.40.50.1000">
    <property type="entry name" value="HAD superfamily/HAD-like"/>
    <property type="match status" value="1"/>
</dbReference>
<evidence type="ECO:0000256" key="1">
    <source>
        <dbReference type="ARBA" id="ARBA00009589"/>
    </source>
</evidence>
<evidence type="ECO:0000313" key="4">
    <source>
        <dbReference type="Proteomes" id="UP001205843"/>
    </source>
</evidence>
<dbReference type="AlphaFoldDB" id="A0AAE3G248"/>